<keyword evidence="4" id="KW-1185">Reference proteome</keyword>
<evidence type="ECO:0000313" key="4">
    <source>
        <dbReference type="Proteomes" id="UP000219636"/>
    </source>
</evidence>
<gene>
    <name evidence="3" type="ORF">SAMN05880501_10483</name>
</gene>
<evidence type="ECO:0000259" key="2">
    <source>
        <dbReference type="Pfam" id="PF07552"/>
    </source>
</evidence>
<dbReference type="GO" id="GO:0030435">
    <property type="term" value="P:sporulation resulting in formation of a cellular spore"/>
    <property type="evidence" value="ECO:0007669"/>
    <property type="project" value="InterPro"/>
</dbReference>
<proteinExistence type="predicted"/>
<name>A0A285SCT3_9BACL</name>
<feature type="domain" description="Spore coat protein X/V" evidence="2">
    <location>
        <begin position="23"/>
        <end position="79"/>
    </location>
</feature>
<feature type="domain" description="Spore coat protein X/V" evidence="2">
    <location>
        <begin position="87"/>
        <end position="143"/>
    </location>
</feature>
<dbReference type="AlphaFoldDB" id="A0A285SCT3"/>
<sequence length="144" mass="16037">MANNQWRALDHWDGKNDLNDDKDVSQEATQKVTTKQHSHEWIIVKDSEYVEVHTTDTQAALSLQLGIQAAIAAVISITIGDSDEGKKVAQDLKQFIKTKQRNVQKTIIENCKEVEVKTTDTDIAVNIQAMLQILVALVAKLDIG</sequence>
<reference evidence="4" key="1">
    <citation type="submission" date="2017-08" db="EMBL/GenBank/DDBJ databases">
        <authorList>
            <person name="Varghese N."/>
            <person name="Submissions S."/>
        </authorList>
    </citation>
    <scope>NUCLEOTIDE SEQUENCE [LARGE SCALE GENOMIC DNA]</scope>
    <source>
        <strain evidence="4">JC22</strain>
    </source>
</reference>
<evidence type="ECO:0000256" key="1">
    <source>
        <dbReference type="SAM" id="MobiDB-lite"/>
    </source>
</evidence>
<dbReference type="GO" id="GO:0031160">
    <property type="term" value="C:spore wall"/>
    <property type="evidence" value="ECO:0007669"/>
    <property type="project" value="InterPro"/>
</dbReference>
<protein>
    <submittedName>
        <fullName evidence="3">Spore coat protein X</fullName>
    </submittedName>
</protein>
<feature type="region of interest" description="Disordered" evidence="1">
    <location>
        <begin position="1"/>
        <end position="27"/>
    </location>
</feature>
<keyword evidence="3" id="KW-0946">Virion</keyword>
<dbReference type="InterPro" id="IPR011428">
    <property type="entry name" value="Spore_coat_X/V"/>
</dbReference>
<keyword evidence="3" id="KW-0167">Capsid protein</keyword>
<dbReference type="RefSeq" id="WP_097073044.1">
    <property type="nucleotide sequence ID" value="NZ_OBMQ01000004.1"/>
</dbReference>
<dbReference type="Pfam" id="PF07552">
    <property type="entry name" value="Coat_X"/>
    <property type="match status" value="2"/>
</dbReference>
<accession>A0A285SCT3</accession>
<dbReference type="OrthoDB" id="2680713at2"/>
<organism evidence="3 4">
    <name type="scientific">Ureibacillus xyleni</name>
    <dbReference type="NCBI Taxonomy" id="614648"/>
    <lineage>
        <taxon>Bacteria</taxon>
        <taxon>Bacillati</taxon>
        <taxon>Bacillota</taxon>
        <taxon>Bacilli</taxon>
        <taxon>Bacillales</taxon>
        <taxon>Caryophanaceae</taxon>
        <taxon>Ureibacillus</taxon>
    </lineage>
</organism>
<evidence type="ECO:0000313" key="3">
    <source>
        <dbReference type="EMBL" id="SOC05586.1"/>
    </source>
</evidence>
<dbReference type="EMBL" id="OBMQ01000004">
    <property type="protein sequence ID" value="SOC05586.1"/>
    <property type="molecule type" value="Genomic_DNA"/>
</dbReference>
<dbReference type="Proteomes" id="UP000219636">
    <property type="component" value="Unassembled WGS sequence"/>
</dbReference>
<feature type="compositionally biased region" description="Basic and acidic residues" evidence="1">
    <location>
        <begin position="8"/>
        <end position="25"/>
    </location>
</feature>